<accession>A0A0A0JSK7</accession>
<keyword evidence="2" id="KW-1185">Reference proteome</keyword>
<dbReference type="Proteomes" id="UP000030013">
    <property type="component" value="Unassembled WGS sequence"/>
</dbReference>
<evidence type="ECO:0000313" key="2">
    <source>
        <dbReference type="Proteomes" id="UP000030013"/>
    </source>
</evidence>
<sequence length="38" mass="3928">MTSLPRVMVSRWAIAGMTCGGMKTTRVPAAGFGVPTMG</sequence>
<comment type="caution">
    <text evidence="1">The sequence shown here is derived from an EMBL/GenBank/DDBJ whole genome shotgun (WGS) entry which is preliminary data.</text>
</comment>
<dbReference type="STRING" id="1385519.N801_08275"/>
<reference evidence="1 2" key="1">
    <citation type="submission" date="2013-08" db="EMBL/GenBank/DDBJ databases">
        <title>The genome sequence of Knoellia aerolata.</title>
        <authorList>
            <person name="Zhu W."/>
            <person name="Wang G."/>
        </authorList>
    </citation>
    <scope>NUCLEOTIDE SEQUENCE [LARGE SCALE GENOMIC DNA]</scope>
    <source>
        <strain evidence="1 2">DSM 18566</strain>
    </source>
</reference>
<proteinExistence type="predicted"/>
<organism evidence="1 2">
    <name type="scientific">Knoellia aerolata DSM 18566</name>
    <dbReference type="NCBI Taxonomy" id="1385519"/>
    <lineage>
        <taxon>Bacteria</taxon>
        <taxon>Bacillati</taxon>
        <taxon>Actinomycetota</taxon>
        <taxon>Actinomycetes</taxon>
        <taxon>Micrococcales</taxon>
        <taxon>Intrasporangiaceae</taxon>
        <taxon>Knoellia</taxon>
    </lineage>
</organism>
<dbReference type="EMBL" id="AVPL01000041">
    <property type="protein sequence ID" value="KGN40415.1"/>
    <property type="molecule type" value="Genomic_DNA"/>
</dbReference>
<gene>
    <name evidence="1" type="ORF">N801_08275</name>
</gene>
<dbReference type="AlphaFoldDB" id="A0A0A0JSK7"/>
<evidence type="ECO:0000313" key="1">
    <source>
        <dbReference type="EMBL" id="KGN40415.1"/>
    </source>
</evidence>
<protein>
    <submittedName>
        <fullName evidence="1">Uncharacterized protein</fullName>
    </submittedName>
</protein>
<name>A0A0A0JSK7_9MICO</name>